<keyword evidence="1" id="KW-0472">Membrane</keyword>
<dbReference type="Proteomes" id="UP000198424">
    <property type="component" value="Unassembled WGS sequence"/>
</dbReference>
<gene>
    <name evidence="3" type="ORF">B0A62_13345</name>
    <name evidence="2" type="ORF">IW20_07155</name>
</gene>
<evidence type="ECO:0000313" key="4">
    <source>
        <dbReference type="Proteomes" id="UP000028712"/>
    </source>
</evidence>
<evidence type="ECO:0000313" key="3">
    <source>
        <dbReference type="EMBL" id="OXA93726.1"/>
    </source>
</evidence>
<dbReference type="eggNOG" id="ENOG5033EG2">
    <property type="taxonomic scope" value="Bacteria"/>
</dbReference>
<reference evidence="2 4" key="1">
    <citation type="submission" date="2014-07" db="EMBL/GenBank/DDBJ databases">
        <title>Genome of Flavobacterium hydatis DSM 2063.</title>
        <authorList>
            <person name="Pipes S.E."/>
            <person name="Stropko S.J."/>
            <person name="Newman J.D."/>
        </authorList>
    </citation>
    <scope>NUCLEOTIDE SEQUENCE [LARGE SCALE GENOMIC DNA]</scope>
    <source>
        <strain evidence="2 4">DSM 2063</strain>
    </source>
</reference>
<dbReference type="EMBL" id="MUGY01000013">
    <property type="protein sequence ID" value="OXA93726.1"/>
    <property type="molecule type" value="Genomic_DNA"/>
</dbReference>
<dbReference type="EMBL" id="JPRM01000008">
    <property type="protein sequence ID" value="KFF17740.1"/>
    <property type="molecule type" value="Genomic_DNA"/>
</dbReference>
<feature type="transmembrane region" description="Helical" evidence="1">
    <location>
        <begin position="51"/>
        <end position="73"/>
    </location>
</feature>
<comment type="caution">
    <text evidence="2">The sequence shown here is derived from an EMBL/GenBank/DDBJ whole genome shotgun (WGS) entry which is preliminary data.</text>
</comment>
<keyword evidence="1" id="KW-0812">Transmembrane</keyword>
<keyword evidence="5" id="KW-1185">Reference proteome</keyword>
<dbReference type="AlphaFoldDB" id="A0A086AM26"/>
<evidence type="ECO:0000313" key="5">
    <source>
        <dbReference type="Proteomes" id="UP000198424"/>
    </source>
</evidence>
<dbReference type="RefSeq" id="WP_035620298.1">
    <property type="nucleotide sequence ID" value="NZ_JBEWQG010000002.1"/>
</dbReference>
<proteinExistence type="predicted"/>
<sequence>MRFYFRKNNRKNDAIESIKNSLWQKFEQANLRLQHTCAQWLERKTAHYSRLNWIVVLFTFVVFTGGCSMYLIVTSFSGNTTKNITVIPITKPTNSVLLKEKHIESNTIISKTELEKTIRFRRYMDSLGHSPTGKKTHDSIIQHRPGLLDSLVILENYYYLHLKN</sequence>
<accession>A0A086AM26</accession>
<protein>
    <submittedName>
        <fullName evidence="2">Uncharacterized protein</fullName>
    </submittedName>
</protein>
<evidence type="ECO:0000313" key="2">
    <source>
        <dbReference type="EMBL" id="KFF17740.1"/>
    </source>
</evidence>
<name>A0A086AM26_FLAHY</name>
<dbReference type="STRING" id="991.IW20_07155"/>
<evidence type="ECO:0000256" key="1">
    <source>
        <dbReference type="SAM" id="Phobius"/>
    </source>
</evidence>
<dbReference type="Proteomes" id="UP000028712">
    <property type="component" value="Unassembled WGS sequence"/>
</dbReference>
<dbReference type="OrthoDB" id="670725at2"/>
<keyword evidence="1" id="KW-1133">Transmembrane helix</keyword>
<organism evidence="2 4">
    <name type="scientific">Flavobacterium hydatis</name>
    <name type="common">Cytophaga aquatilis</name>
    <dbReference type="NCBI Taxonomy" id="991"/>
    <lineage>
        <taxon>Bacteria</taxon>
        <taxon>Pseudomonadati</taxon>
        <taxon>Bacteroidota</taxon>
        <taxon>Flavobacteriia</taxon>
        <taxon>Flavobacteriales</taxon>
        <taxon>Flavobacteriaceae</taxon>
        <taxon>Flavobacterium</taxon>
    </lineage>
</organism>
<reference evidence="3 5" key="2">
    <citation type="submission" date="2016-11" db="EMBL/GenBank/DDBJ databases">
        <title>Whole genomes of Flavobacteriaceae.</title>
        <authorList>
            <person name="Stine C."/>
            <person name="Li C."/>
            <person name="Tadesse D."/>
        </authorList>
    </citation>
    <scope>NUCLEOTIDE SEQUENCE [LARGE SCALE GENOMIC DNA]</scope>
    <source>
        <strain evidence="3 5">ATCC 29551</strain>
    </source>
</reference>